<dbReference type="OMA" id="RHVTDCD"/>
<evidence type="ECO:0000313" key="4">
    <source>
        <dbReference type="Proteomes" id="UP000017836"/>
    </source>
</evidence>
<feature type="domain" description="DUF7032" evidence="2">
    <location>
        <begin position="15"/>
        <end position="124"/>
    </location>
</feature>
<proteinExistence type="predicted"/>
<organism evidence="3 4">
    <name type="scientific">Amborella trichopoda</name>
    <dbReference type="NCBI Taxonomy" id="13333"/>
    <lineage>
        <taxon>Eukaryota</taxon>
        <taxon>Viridiplantae</taxon>
        <taxon>Streptophyta</taxon>
        <taxon>Embryophyta</taxon>
        <taxon>Tracheophyta</taxon>
        <taxon>Spermatophyta</taxon>
        <taxon>Magnoliopsida</taxon>
        <taxon>Amborellales</taxon>
        <taxon>Amborellaceae</taxon>
        <taxon>Amborella</taxon>
    </lineage>
</organism>
<dbReference type="InterPro" id="IPR016024">
    <property type="entry name" value="ARM-type_fold"/>
</dbReference>
<dbReference type="PANTHER" id="PTHR46043">
    <property type="entry name" value="ARM REPEAT SUPERFAMILY PROTEIN"/>
    <property type="match status" value="1"/>
</dbReference>
<dbReference type="Gene3D" id="1.25.10.10">
    <property type="entry name" value="Leucine-rich Repeat Variant"/>
    <property type="match status" value="1"/>
</dbReference>
<dbReference type="OrthoDB" id="7537227at2759"/>
<protein>
    <recommendedName>
        <fullName evidence="2">DUF7032 domain-containing protein</fullName>
    </recommendedName>
</protein>
<dbReference type="SUPFAM" id="SSF48371">
    <property type="entry name" value="ARM repeat"/>
    <property type="match status" value="1"/>
</dbReference>
<keyword evidence="4" id="KW-1185">Reference proteome</keyword>
<dbReference type="Proteomes" id="UP000017836">
    <property type="component" value="Unassembled WGS sequence"/>
</dbReference>
<dbReference type="PROSITE" id="PS50176">
    <property type="entry name" value="ARM_REPEAT"/>
    <property type="match status" value="1"/>
</dbReference>
<name>W1PEV3_AMBTC</name>
<reference evidence="4" key="1">
    <citation type="journal article" date="2013" name="Science">
        <title>The Amborella genome and the evolution of flowering plants.</title>
        <authorList>
            <consortium name="Amborella Genome Project"/>
        </authorList>
    </citation>
    <scope>NUCLEOTIDE SEQUENCE [LARGE SCALE GENOMIC DNA]</scope>
</reference>
<dbReference type="HOGENOM" id="CLU_024029_2_0_1"/>
<dbReference type="Gramene" id="ERN06219">
    <property type="protein sequence ID" value="ERN06219"/>
    <property type="gene ID" value="AMTR_s00016p00174170"/>
</dbReference>
<dbReference type="SMART" id="SM00185">
    <property type="entry name" value="ARM"/>
    <property type="match status" value="6"/>
</dbReference>
<sequence length="554" mass="59935">MKVADQDGGSLLQISRNLLHFLSLEISQVQSFKGKWGVVKTKLDQLPSLITDLSEFPSFSSNLLCSELLQSVSQTLTLALELLRKCSSHEQAMGKLHMQSNLDSLSMKLDQHIQDGELLIKSGILQENPTPSLQGKKLTSRREAIRANARTLLTKLQIGNLESKHSAMDSLMGLLQEDDKSVIIAVTQGMVPVLVHLLDSSEMREKAVFAISRVSYVESCKHVLIAEGVLSHLVRVLECGSGFAKEKACVALQALSFSPENSRVIGSGSGISALMEICVIGTLAAQASAAGVLKNLASVQEIRPHFMDEGYIRVLIGLANSGTPMAMENSAECLLNLTMDDDCFRLLMTNLGVIECLKNLYDSAPTDRSQEIAIGLVKNLASSANAASMLVSSGFIPRIVNALSLGETGVRTMAAMAVSELGSSNEYAKLVGEAGCVPPLIRMLEGKTVSERETSGRALSLILTVEGNRRAFRKEEKGISFTIQLLDPSIHNFPRKNPISILSSLSNNAKSRKQMVAHGACAHLERLSDMEVPGAKKLLESLSRGKLWNMLAKP</sequence>
<dbReference type="InterPro" id="IPR011989">
    <property type="entry name" value="ARM-like"/>
</dbReference>
<dbReference type="EMBL" id="KI393908">
    <property type="protein sequence ID" value="ERN06219.1"/>
    <property type="molecule type" value="Genomic_DNA"/>
</dbReference>
<dbReference type="eggNOG" id="KOG0167">
    <property type="taxonomic scope" value="Eukaryota"/>
</dbReference>
<dbReference type="InterPro" id="IPR054296">
    <property type="entry name" value="DUF7032"/>
</dbReference>
<dbReference type="KEGG" id="atr:18434411"/>
<evidence type="ECO:0000313" key="3">
    <source>
        <dbReference type="EMBL" id="ERN06219.1"/>
    </source>
</evidence>
<dbReference type="InterPro" id="IPR000225">
    <property type="entry name" value="Armadillo"/>
</dbReference>
<dbReference type="PANTHER" id="PTHR46043:SF13">
    <property type="entry name" value="ARM REPEAT SUPERFAMILY PROTEIN"/>
    <property type="match status" value="1"/>
</dbReference>
<evidence type="ECO:0000256" key="1">
    <source>
        <dbReference type="PROSITE-ProRule" id="PRU00259"/>
    </source>
</evidence>
<evidence type="ECO:0000259" key="2">
    <source>
        <dbReference type="Pfam" id="PF23005"/>
    </source>
</evidence>
<dbReference type="AlphaFoldDB" id="W1PEV3"/>
<gene>
    <name evidence="3" type="ORF">AMTR_s00016p00174170</name>
</gene>
<accession>W1PEV3</accession>
<dbReference type="Pfam" id="PF23005">
    <property type="entry name" value="DUF7032"/>
    <property type="match status" value="1"/>
</dbReference>
<feature type="repeat" description="ARM" evidence="1">
    <location>
        <begin position="189"/>
        <end position="229"/>
    </location>
</feature>